<dbReference type="PANTHER" id="PTHR43075">
    <property type="entry name" value="FORMATE LYASE ACTIVATING ENZYME, PUTATIVE (AFU_ORTHOLOGUE AFUA_2G15630)-RELATED"/>
    <property type="match status" value="1"/>
</dbReference>
<dbReference type="GO" id="GO:0003824">
    <property type="term" value="F:catalytic activity"/>
    <property type="evidence" value="ECO:0007669"/>
    <property type="project" value="InterPro"/>
</dbReference>
<dbReference type="OrthoDB" id="9781783at2"/>
<dbReference type="GO" id="GO:0046872">
    <property type="term" value="F:metal ion binding"/>
    <property type="evidence" value="ECO:0007669"/>
    <property type="project" value="UniProtKB-KW"/>
</dbReference>
<keyword evidence="1 5" id="KW-0949">S-adenosyl-L-methionine</keyword>
<name>A0A2P5P7F0_9CHLR</name>
<dbReference type="InterPro" id="IPR016431">
    <property type="entry name" value="Pyrv-formate_lyase-activ_prd"/>
</dbReference>
<keyword evidence="4 5" id="KW-0411">Iron-sulfur</keyword>
<dbReference type="SFLD" id="SFLDS00029">
    <property type="entry name" value="Radical_SAM"/>
    <property type="match status" value="1"/>
</dbReference>
<organism evidence="6 7">
    <name type="scientific">Dehalogenimonas etheniformans</name>
    <dbReference type="NCBI Taxonomy" id="1536648"/>
    <lineage>
        <taxon>Bacteria</taxon>
        <taxon>Bacillati</taxon>
        <taxon>Chloroflexota</taxon>
        <taxon>Dehalococcoidia</taxon>
        <taxon>Dehalococcoidales</taxon>
        <taxon>Dehalococcoidaceae</taxon>
        <taxon>Dehalogenimonas</taxon>
    </lineage>
</organism>
<evidence type="ECO:0000256" key="5">
    <source>
        <dbReference type="PIRSR" id="PIRSR004869-50"/>
    </source>
</evidence>
<dbReference type="Gene3D" id="3.20.20.70">
    <property type="entry name" value="Aldolase class I"/>
    <property type="match status" value="1"/>
</dbReference>
<protein>
    <submittedName>
        <fullName evidence="6">Radical SAM protein</fullName>
    </submittedName>
</protein>
<dbReference type="Proteomes" id="UP000235653">
    <property type="component" value="Unassembled WGS sequence"/>
</dbReference>
<dbReference type="PANTHER" id="PTHR43075:SF1">
    <property type="entry name" value="FORMATE LYASE ACTIVATING ENZYME, PUTATIVE (AFU_ORTHOLOGUE AFUA_2G15630)-RELATED"/>
    <property type="match status" value="1"/>
</dbReference>
<dbReference type="EMBL" id="JQAN02000009">
    <property type="protein sequence ID" value="PPD58214.1"/>
    <property type="molecule type" value="Genomic_DNA"/>
</dbReference>
<evidence type="ECO:0000256" key="1">
    <source>
        <dbReference type="ARBA" id="ARBA00022691"/>
    </source>
</evidence>
<dbReference type="AlphaFoldDB" id="A0A2P5P7F0"/>
<evidence type="ECO:0000256" key="2">
    <source>
        <dbReference type="ARBA" id="ARBA00022723"/>
    </source>
</evidence>
<evidence type="ECO:0000256" key="4">
    <source>
        <dbReference type="ARBA" id="ARBA00023014"/>
    </source>
</evidence>
<evidence type="ECO:0000313" key="7">
    <source>
        <dbReference type="Proteomes" id="UP000235653"/>
    </source>
</evidence>
<dbReference type="InterPro" id="IPR013785">
    <property type="entry name" value="Aldolase_TIM"/>
</dbReference>
<keyword evidence="3 5" id="KW-0408">Iron</keyword>
<dbReference type="InterPro" id="IPR040085">
    <property type="entry name" value="MJ0674-like"/>
</dbReference>
<sequence>MADLPRYIELFESGELERRVMALDARLECCNICPRRCGANRVDGEIGLCNAGKLVAVASVCAHRGEEPALSGTRGSGAIFFGNCNLRCVYCQNFQISQDPAGQRHHEITTSRLANRMLHIQNDLGCHNLNLVSPTHYVPQIMRALLEAVPQGFRLPIVYNTNAYDEPSTLQELDGVVDIYLPDLKYSSNTIAMQLSDVAHYVQSARSSIKEMYRQVGNLQIDEEGLAVKGLIIRHLILPNDLAGSEDSLKWIAQELSPQVTVSIMSQYFPRHKAMQMPPLARSINSAEHRRVINIVDVLGMENGWMQDAGSQEYYLPDFNAEGHPFERS</sequence>
<dbReference type="InterPro" id="IPR007197">
    <property type="entry name" value="rSAM"/>
</dbReference>
<dbReference type="GO" id="GO:0051536">
    <property type="term" value="F:iron-sulfur cluster binding"/>
    <property type="evidence" value="ECO:0007669"/>
    <property type="project" value="UniProtKB-KW"/>
</dbReference>
<evidence type="ECO:0000313" key="6">
    <source>
        <dbReference type="EMBL" id="PPD58214.1"/>
    </source>
</evidence>
<keyword evidence="7" id="KW-1185">Reference proteome</keyword>
<comment type="cofactor">
    <cofactor evidence="5">
        <name>[4Fe-4S] cluster</name>
        <dbReference type="ChEBI" id="CHEBI:49883"/>
    </cofactor>
    <text evidence="5">Binds 1 [4Fe-4S] cluster. The cluster is coordinated with 3 cysteines and an exchangeable S-adenosyl-L-methionine.</text>
</comment>
<keyword evidence="2 5" id="KW-0479">Metal-binding</keyword>
<feature type="binding site" evidence="5">
    <location>
        <position position="91"/>
    </location>
    <ligand>
        <name>[4Fe-4S] cluster</name>
        <dbReference type="ChEBI" id="CHEBI:49883"/>
        <note>4Fe-4S-S-AdoMet</note>
    </ligand>
</feature>
<feature type="binding site" evidence="5">
    <location>
        <position position="88"/>
    </location>
    <ligand>
        <name>[4Fe-4S] cluster</name>
        <dbReference type="ChEBI" id="CHEBI:49883"/>
        <note>4Fe-4S-S-AdoMet</note>
    </ligand>
</feature>
<dbReference type="RefSeq" id="WP_102331221.1">
    <property type="nucleotide sequence ID" value="NZ_CP058566.2"/>
</dbReference>
<dbReference type="PIRSF" id="PIRSF004869">
    <property type="entry name" value="PflX_prd"/>
    <property type="match status" value="1"/>
</dbReference>
<comment type="caution">
    <text evidence="6">The sequence shown here is derived from an EMBL/GenBank/DDBJ whole genome shotgun (WGS) entry which is preliminary data.</text>
</comment>
<gene>
    <name evidence="6" type="ORF">JP09_005335</name>
</gene>
<evidence type="ECO:0000256" key="3">
    <source>
        <dbReference type="ARBA" id="ARBA00023004"/>
    </source>
</evidence>
<feature type="binding site" evidence="5">
    <location>
        <position position="84"/>
    </location>
    <ligand>
        <name>[4Fe-4S] cluster</name>
        <dbReference type="ChEBI" id="CHEBI:49883"/>
        <note>4Fe-4S-S-AdoMet</note>
    </ligand>
</feature>
<reference evidence="6 7" key="1">
    <citation type="journal article" date="2017" name="ISME J.">
        <title>Grape pomace compost harbors organohalide-respiring Dehalogenimonas species with novel reductive dehalogenase genes.</title>
        <authorList>
            <person name="Yang Y."/>
            <person name="Higgins S.A."/>
            <person name="Yan J."/>
            <person name="Simsir B."/>
            <person name="Chourey K."/>
            <person name="Iyer R."/>
            <person name="Hettich R.L."/>
            <person name="Baldwin B."/>
            <person name="Ogles D.M."/>
            <person name="Loffler F.E."/>
        </authorList>
    </citation>
    <scope>NUCLEOTIDE SEQUENCE [LARGE SCALE GENOMIC DNA]</scope>
    <source>
        <strain evidence="6 7">GP</strain>
    </source>
</reference>
<dbReference type="SFLD" id="SFLDG01099">
    <property type="entry name" value="Uncharacterised_Radical_SAM_Su"/>
    <property type="match status" value="1"/>
</dbReference>
<proteinExistence type="predicted"/>
<accession>A0A2P5P7F0</accession>